<comment type="catalytic activity">
    <reaction evidence="1">
        <text>ATP + H2O = ADP + phosphate + H(+)</text>
        <dbReference type="Rhea" id="RHEA:13065"/>
        <dbReference type="ChEBI" id="CHEBI:15377"/>
        <dbReference type="ChEBI" id="CHEBI:15378"/>
        <dbReference type="ChEBI" id="CHEBI:30616"/>
        <dbReference type="ChEBI" id="CHEBI:43474"/>
        <dbReference type="ChEBI" id="CHEBI:456216"/>
        <dbReference type="EC" id="5.6.2.3"/>
    </reaction>
</comment>
<dbReference type="EC" id="5.6.2.3" evidence="1"/>
<proteinExistence type="inferred from homology"/>
<accession>A0A0N4WDV6</accession>
<dbReference type="Gene3D" id="3.40.50.300">
    <property type="entry name" value="P-loop containing nucleotide triphosphate hydrolases"/>
    <property type="match status" value="1"/>
</dbReference>
<keyword evidence="1" id="KW-0227">DNA damage</keyword>
<sequence length="183" mass="20838">MYDDSHYESCLSEASEFHMPPQLRPLFSSLLCFCSVSEPVQLWDKFKRVLAEDYIHRKSGEEEGVLWAYYDIMDRVCGANLMSLISPPSRERPTQLNEEEFAEDEHIACGRRLMDQRNVHQNAAADSILSSVDDDSNQHFFVDGPRSGGKTFLYVALYNTLLGMRNNVIRVAWTGLAAKLLPS</sequence>
<dbReference type="GO" id="GO:0016887">
    <property type="term" value="F:ATP hydrolysis activity"/>
    <property type="evidence" value="ECO:0007669"/>
    <property type="project" value="RHEA"/>
</dbReference>
<dbReference type="Pfam" id="PF05970">
    <property type="entry name" value="PIF1"/>
    <property type="match status" value="1"/>
</dbReference>
<dbReference type="InterPro" id="IPR010285">
    <property type="entry name" value="DNA_helicase_pif1-like_DEAD"/>
</dbReference>
<dbReference type="GO" id="GO:0000723">
    <property type="term" value="P:telomere maintenance"/>
    <property type="evidence" value="ECO:0007669"/>
    <property type="project" value="InterPro"/>
</dbReference>
<organism evidence="3">
    <name type="scientific">Haemonchus placei</name>
    <name type="common">Barber's pole worm</name>
    <dbReference type="NCBI Taxonomy" id="6290"/>
    <lineage>
        <taxon>Eukaryota</taxon>
        <taxon>Metazoa</taxon>
        <taxon>Ecdysozoa</taxon>
        <taxon>Nematoda</taxon>
        <taxon>Chromadorea</taxon>
        <taxon>Rhabditida</taxon>
        <taxon>Rhabditina</taxon>
        <taxon>Rhabditomorpha</taxon>
        <taxon>Strongyloidea</taxon>
        <taxon>Trichostrongylidae</taxon>
        <taxon>Haemonchus</taxon>
    </lineage>
</organism>
<name>A0A0N4WDV6_HAEPC</name>
<dbReference type="SUPFAM" id="SSF52540">
    <property type="entry name" value="P-loop containing nucleoside triphosphate hydrolases"/>
    <property type="match status" value="1"/>
</dbReference>
<reference evidence="3" key="1">
    <citation type="submission" date="2017-02" db="UniProtKB">
        <authorList>
            <consortium name="WormBaseParasite"/>
        </authorList>
    </citation>
    <scope>IDENTIFICATION</scope>
</reference>
<dbReference type="GO" id="GO:0005524">
    <property type="term" value="F:ATP binding"/>
    <property type="evidence" value="ECO:0007669"/>
    <property type="project" value="UniProtKB-KW"/>
</dbReference>
<dbReference type="GO" id="GO:0006310">
    <property type="term" value="P:DNA recombination"/>
    <property type="evidence" value="ECO:0007669"/>
    <property type="project" value="UniProtKB-KW"/>
</dbReference>
<dbReference type="AlphaFoldDB" id="A0A0N4WDV6"/>
<dbReference type="InterPro" id="IPR027417">
    <property type="entry name" value="P-loop_NTPase"/>
</dbReference>
<evidence type="ECO:0000256" key="1">
    <source>
        <dbReference type="RuleBase" id="RU363044"/>
    </source>
</evidence>
<dbReference type="WBParaSite" id="HPLM_0000878701-mRNA-1">
    <property type="protein sequence ID" value="HPLM_0000878701-mRNA-1"/>
    <property type="gene ID" value="HPLM_0000878701"/>
</dbReference>
<comment type="cofactor">
    <cofactor evidence="1">
        <name>Mg(2+)</name>
        <dbReference type="ChEBI" id="CHEBI:18420"/>
    </cofactor>
</comment>
<keyword evidence="1" id="KW-0067">ATP-binding</keyword>
<comment type="similarity">
    <text evidence="1">Belongs to the helicase family.</text>
</comment>
<evidence type="ECO:0000313" key="3">
    <source>
        <dbReference type="WBParaSite" id="HPLM_0000878701-mRNA-1"/>
    </source>
</evidence>
<dbReference type="OMA" id="HHECEGQ"/>
<keyword evidence="1" id="KW-0547">Nucleotide-binding</keyword>
<evidence type="ECO:0000259" key="2">
    <source>
        <dbReference type="Pfam" id="PF05970"/>
    </source>
</evidence>
<dbReference type="GO" id="GO:0043139">
    <property type="term" value="F:5'-3' DNA helicase activity"/>
    <property type="evidence" value="ECO:0007669"/>
    <property type="project" value="UniProtKB-EC"/>
</dbReference>
<feature type="domain" description="DNA helicase Pif1-like DEAD-box helicase" evidence="2">
    <location>
        <begin position="118"/>
        <end position="182"/>
    </location>
</feature>
<protein>
    <recommendedName>
        <fullName evidence="1">ATP-dependent DNA helicase</fullName>
        <ecNumber evidence="1">5.6.2.3</ecNumber>
    </recommendedName>
</protein>
<dbReference type="GO" id="GO:0006281">
    <property type="term" value="P:DNA repair"/>
    <property type="evidence" value="ECO:0007669"/>
    <property type="project" value="UniProtKB-KW"/>
</dbReference>
<keyword evidence="1" id="KW-0234">DNA repair</keyword>
<keyword evidence="1" id="KW-0378">Hydrolase</keyword>
<keyword evidence="1" id="KW-0347">Helicase</keyword>
<dbReference type="PANTHER" id="PTHR10492">
    <property type="match status" value="1"/>
</dbReference>
<keyword evidence="1" id="KW-0233">DNA recombination</keyword>